<keyword evidence="3" id="KW-1185">Reference proteome</keyword>
<dbReference type="EMBL" id="JAYMYQ010000001">
    <property type="protein sequence ID" value="KAK7361201.1"/>
    <property type="molecule type" value="Genomic_DNA"/>
</dbReference>
<evidence type="ECO:0000313" key="2">
    <source>
        <dbReference type="EMBL" id="KAK7361201.1"/>
    </source>
</evidence>
<organism evidence="2 3">
    <name type="scientific">Canavalia gladiata</name>
    <name type="common">Sword bean</name>
    <name type="synonym">Dolichos gladiatus</name>
    <dbReference type="NCBI Taxonomy" id="3824"/>
    <lineage>
        <taxon>Eukaryota</taxon>
        <taxon>Viridiplantae</taxon>
        <taxon>Streptophyta</taxon>
        <taxon>Embryophyta</taxon>
        <taxon>Tracheophyta</taxon>
        <taxon>Spermatophyta</taxon>
        <taxon>Magnoliopsida</taxon>
        <taxon>eudicotyledons</taxon>
        <taxon>Gunneridae</taxon>
        <taxon>Pentapetalae</taxon>
        <taxon>rosids</taxon>
        <taxon>fabids</taxon>
        <taxon>Fabales</taxon>
        <taxon>Fabaceae</taxon>
        <taxon>Papilionoideae</taxon>
        <taxon>50 kb inversion clade</taxon>
        <taxon>NPAAA clade</taxon>
        <taxon>indigoferoid/millettioid clade</taxon>
        <taxon>Phaseoleae</taxon>
        <taxon>Canavalia</taxon>
    </lineage>
</organism>
<evidence type="ECO:0000256" key="1">
    <source>
        <dbReference type="SAM" id="SignalP"/>
    </source>
</evidence>
<evidence type="ECO:0000313" key="3">
    <source>
        <dbReference type="Proteomes" id="UP001367508"/>
    </source>
</evidence>
<sequence length="105" mass="11616">MMAPWLWKILPCLVVRTYCPMSTNGASANKSEPSPLMDYSNQMATTLSQVSQKLREDQRKHVMIFPHGALLVMEALAFSSQIVKPGLMARDSISADHLVTSSHPS</sequence>
<comment type="caution">
    <text evidence="2">The sequence shown here is derived from an EMBL/GenBank/DDBJ whole genome shotgun (WGS) entry which is preliminary data.</text>
</comment>
<reference evidence="2 3" key="1">
    <citation type="submission" date="2024-01" db="EMBL/GenBank/DDBJ databases">
        <title>The genomes of 5 underutilized Papilionoideae crops provide insights into root nodulation and disease resistanc.</title>
        <authorList>
            <person name="Jiang F."/>
        </authorList>
    </citation>
    <scope>NUCLEOTIDE SEQUENCE [LARGE SCALE GENOMIC DNA]</scope>
    <source>
        <strain evidence="2">LVBAO_FW01</strain>
        <tissue evidence="2">Leaves</tissue>
    </source>
</reference>
<name>A0AAN9MV57_CANGL</name>
<keyword evidence="1" id="KW-0732">Signal</keyword>
<dbReference type="AlphaFoldDB" id="A0AAN9MV57"/>
<dbReference type="Proteomes" id="UP001367508">
    <property type="component" value="Unassembled WGS sequence"/>
</dbReference>
<proteinExistence type="predicted"/>
<feature type="chain" id="PRO_5042924956" evidence="1">
    <location>
        <begin position="18"/>
        <end position="105"/>
    </location>
</feature>
<protein>
    <submittedName>
        <fullName evidence="2">Uncharacterized protein</fullName>
    </submittedName>
</protein>
<accession>A0AAN9MV57</accession>
<feature type="signal peptide" evidence="1">
    <location>
        <begin position="1"/>
        <end position="17"/>
    </location>
</feature>
<gene>
    <name evidence="2" type="ORF">VNO77_03248</name>
</gene>